<comment type="caution">
    <text evidence="2">The sequence shown here is derived from an EMBL/GenBank/DDBJ whole genome shotgun (WGS) entry which is preliminary data.</text>
</comment>
<sequence>MQATTPPTLTDCPFMNTRSSQSPPPQSQESTGAHPNSLYEIVLDPLIKDTVGQRNTSAIKLAPYVCGGSTWSEIQTKIFTKFKTKCLGLAERNDDGAWAVLDDDISESHFGRIFALRYGSHTKKLEDESKMNEWLVSIRSARISLSIYKYGNEVATKDQLVDFTARCVAPRNQDRSGAPTEATIQEYMAKLHTKWDDTWEAAYPIWRIWATYVVKPPLLAWESRVQQMPPPHVLARLKPRISGHQVRMESFHRHIRSALDVVDASLAELDDLAGAVDIVVHRLKIFQRGLANKREVLVSMETDLAPIPHDEVVTTELNDIENIDDMDHDYTMDDME</sequence>
<name>A0A6A4YW95_APHAT</name>
<dbReference type="AlphaFoldDB" id="A0A6A4YW95"/>
<feature type="region of interest" description="Disordered" evidence="1">
    <location>
        <begin position="1"/>
        <end position="33"/>
    </location>
</feature>
<dbReference type="EMBL" id="VJMI01020752">
    <property type="protein sequence ID" value="KAF0703451.1"/>
    <property type="molecule type" value="Genomic_DNA"/>
</dbReference>
<protein>
    <submittedName>
        <fullName evidence="2">Uncharacterized protein</fullName>
    </submittedName>
</protein>
<evidence type="ECO:0000256" key="1">
    <source>
        <dbReference type="SAM" id="MobiDB-lite"/>
    </source>
</evidence>
<dbReference type="VEuPathDB" id="FungiDB:H257_14879"/>
<dbReference type="Proteomes" id="UP000469452">
    <property type="component" value="Unassembled WGS sequence"/>
</dbReference>
<reference evidence="2 3" key="1">
    <citation type="submission" date="2019-06" db="EMBL/GenBank/DDBJ databases">
        <title>Genomics analysis of Aphanomyces spp. identifies a new class of oomycete effector associated with host adaptation.</title>
        <authorList>
            <person name="Gaulin E."/>
        </authorList>
    </citation>
    <scope>NUCLEOTIDE SEQUENCE [LARGE SCALE GENOMIC DNA]</scope>
    <source>
        <strain evidence="2 3">E</strain>
    </source>
</reference>
<organism evidence="2 3">
    <name type="scientific">Aphanomyces astaci</name>
    <name type="common">Crayfish plague agent</name>
    <dbReference type="NCBI Taxonomy" id="112090"/>
    <lineage>
        <taxon>Eukaryota</taxon>
        <taxon>Sar</taxon>
        <taxon>Stramenopiles</taxon>
        <taxon>Oomycota</taxon>
        <taxon>Saprolegniomycetes</taxon>
        <taxon>Saprolegniales</taxon>
        <taxon>Verrucalvaceae</taxon>
        <taxon>Aphanomyces</taxon>
    </lineage>
</organism>
<accession>A0A6A4YW95</accession>
<gene>
    <name evidence="2" type="ORF">AaE_015372</name>
</gene>
<proteinExistence type="predicted"/>
<evidence type="ECO:0000313" key="3">
    <source>
        <dbReference type="Proteomes" id="UP000469452"/>
    </source>
</evidence>
<evidence type="ECO:0000313" key="2">
    <source>
        <dbReference type="EMBL" id="KAF0703451.1"/>
    </source>
</evidence>